<evidence type="ECO:0000256" key="1">
    <source>
        <dbReference type="SAM" id="MobiDB-lite"/>
    </source>
</evidence>
<feature type="compositionally biased region" description="Acidic residues" evidence="1">
    <location>
        <begin position="827"/>
        <end position="836"/>
    </location>
</feature>
<evidence type="ECO:0000259" key="2">
    <source>
        <dbReference type="Pfam" id="PF03732"/>
    </source>
</evidence>
<feature type="domain" description="Retrotransposon gag" evidence="2">
    <location>
        <begin position="81"/>
        <end position="173"/>
    </location>
</feature>
<evidence type="ECO:0000313" key="3">
    <source>
        <dbReference type="EMBL" id="GJT61012.1"/>
    </source>
</evidence>
<feature type="region of interest" description="Disordered" evidence="1">
    <location>
        <begin position="308"/>
        <end position="355"/>
    </location>
</feature>
<dbReference type="EMBL" id="BQNB010017251">
    <property type="protein sequence ID" value="GJT61012.1"/>
    <property type="molecule type" value="Genomic_DNA"/>
</dbReference>
<keyword evidence="3" id="KW-0695">RNA-directed DNA polymerase</keyword>
<name>A0ABQ5FEN8_9ASTR</name>
<sequence length="931" mass="105269">MADNRTMAQMLQAPIEGYEDAIVVPPINANNFELKQTLINLVQSNQFTGRQDPHNHLRFFNKVTSTFRHPDVPNTSIKLLLFPFSLEGEARIWLDKEPPRSILTWDDLVSKFINQFFPPSKTTYLRNEITNFFQKPNETFNEAWEHFKGLLRQCPHHGFLELHQLDTFYNSLNTNDQDALDSAAGGNFLDKMLRDGLAIIESKSKVRYSRSRAIEPKVSTNAPPSSSSPSNSFELQQIAATLKDKLDIRMSRNQNDFQRSYNDSQKKQDDFQNMMLSFMQNYHNNQASSSSSLTRNTIPNPRNEAKAITTRSGASYDGPLISPPVVEKEPEVTKDTVLPNTEDIQPPLVQDQNKDKEPINDDILASKFMEIFRDLHFELIFADALIHMPKFAPMFKKLLNNKDKLIELTKTPLNENCSAVVLKKLPEKLGDPSRFLIPCDFSEFDNCLALADLGASKNLMPLSIWKKLGLPGLNDTKMVLELADRTISKPTGVAENVFVKVGKFYFPADFVVLDFIRTAHALIDVYEGEITLRNDDQSLTLKCGDTPSISYNNIKSLKKIDLIDVTCEEYSQEVLDFSDSVTYGNPSPGYDPIVSNSSPTLTPFGDSNFLLLEEADTFLALAPEVDESYYDPECNTPKMGRSGIRIRGVNINHLFNEMDEDVENENSNVLNSDKPVLLNTPLSDKVECSDPEDDIDEIDAFLAMKVFSNFKEGYIDSEGDVIFLENLLSDDTTHNLSLEVISDHEPKQNETDHDISITFYPRSDPLHHEFTGELLTLPSRIENVHTNPSSIIESLPVSLIPVKDSDPIQEEIDIFLVPDDLIPPAVENDDFEDEDNSTFLPKNESSILEPSSPRPPPEPPDVCLNFKPDTAMKNDEDFNQGEIILSLNIKDDDSFTFVIWIFLPFFTYPEDSPVILSLRNEDLIFDPGVST</sequence>
<gene>
    <name evidence="3" type="ORF">Tco_1004545</name>
</gene>
<dbReference type="PANTHER" id="PTHR33067:SF9">
    <property type="entry name" value="RNA-DIRECTED DNA POLYMERASE"/>
    <property type="match status" value="1"/>
</dbReference>
<reference evidence="3" key="2">
    <citation type="submission" date="2022-01" db="EMBL/GenBank/DDBJ databases">
        <authorList>
            <person name="Yamashiro T."/>
            <person name="Shiraishi A."/>
            <person name="Satake H."/>
            <person name="Nakayama K."/>
        </authorList>
    </citation>
    <scope>NUCLEOTIDE SEQUENCE</scope>
</reference>
<dbReference type="GO" id="GO:0003964">
    <property type="term" value="F:RNA-directed DNA polymerase activity"/>
    <property type="evidence" value="ECO:0007669"/>
    <property type="project" value="UniProtKB-KW"/>
</dbReference>
<comment type="caution">
    <text evidence="3">The sequence shown here is derived from an EMBL/GenBank/DDBJ whole genome shotgun (WGS) entry which is preliminary data.</text>
</comment>
<accession>A0ABQ5FEN8</accession>
<proteinExistence type="predicted"/>
<protein>
    <submittedName>
        <fullName evidence="3">Reverse transcriptase domain-containing protein</fullName>
    </submittedName>
</protein>
<dbReference type="InterPro" id="IPR021109">
    <property type="entry name" value="Peptidase_aspartic_dom_sf"/>
</dbReference>
<dbReference type="InterPro" id="IPR005162">
    <property type="entry name" value="Retrotrans_gag_dom"/>
</dbReference>
<dbReference type="Gene3D" id="2.40.70.10">
    <property type="entry name" value="Acid Proteases"/>
    <property type="match status" value="1"/>
</dbReference>
<evidence type="ECO:0000313" key="4">
    <source>
        <dbReference type="Proteomes" id="UP001151760"/>
    </source>
</evidence>
<feature type="region of interest" description="Disordered" evidence="1">
    <location>
        <begin position="825"/>
        <end position="860"/>
    </location>
</feature>
<dbReference type="Pfam" id="PF03732">
    <property type="entry name" value="Retrotrans_gag"/>
    <property type="match status" value="1"/>
</dbReference>
<dbReference type="PANTHER" id="PTHR33067">
    <property type="entry name" value="RNA-DIRECTED DNA POLYMERASE-RELATED"/>
    <property type="match status" value="1"/>
</dbReference>
<keyword evidence="3" id="KW-0548">Nucleotidyltransferase</keyword>
<reference evidence="3" key="1">
    <citation type="journal article" date="2022" name="Int. J. Mol. Sci.">
        <title>Draft Genome of Tanacetum Coccineum: Genomic Comparison of Closely Related Tanacetum-Family Plants.</title>
        <authorList>
            <person name="Yamashiro T."/>
            <person name="Shiraishi A."/>
            <person name="Nakayama K."/>
            <person name="Satake H."/>
        </authorList>
    </citation>
    <scope>NUCLEOTIDE SEQUENCE</scope>
</reference>
<dbReference type="Proteomes" id="UP001151760">
    <property type="component" value="Unassembled WGS sequence"/>
</dbReference>
<keyword evidence="4" id="KW-1185">Reference proteome</keyword>
<organism evidence="3 4">
    <name type="scientific">Tanacetum coccineum</name>
    <dbReference type="NCBI Taxonomy" id="301880"/>
    <lineage>
        <taxon>Eukaryota</taxon>
        <taxon>Viridiplantae</taxon>
        <taxon>Streptophyta</taxon>
        <taxon>Embryophyta</taxon>
        <taxon>Tracheophyta</taxon>
        <taxon>Spermatophyta</taxon>
        <taxon>Magnoliopsida</taxon>
        <taxon>eudicotyledons</taxon>
        <taxon>Gunneridae</taxon>
        <taxon>Pentapetalae</taxon>
        <taxon>asterids</taxon>
        <taxon>campanulids</taxon>
        <taxon>Asterales</taxon>
        <taxon>Asteraceae</taxon>
        <taxon>Asteroideae</taxon>
        <taxon>Anthemideae</taxon>
        <taxon>Anthemidinae</taxon>
        <taxon>Tanacetum</taxon>
    </lineage>
</organism>
<keyword evidence="3" id="KW-0808">Transferase</keyword>
<dbReference type="CDD" id="cd00303">
    <property type="entry name" value="retropepsin_like"/>
    <property type="match status" value="1"/>
</dbReference>